<evidence type="ECO:0000313" key="1">
    <source>
        <dbReference type="EMBL" id="KAJ8932072.1"/>
    </source>
</evidence>
<protein>
    <recommendedName>
        <fullName evidence="3">LSM domain-containing protein</fullName>
    </recommendedName>
</protein>
<dbReference type="GO" id="GO:0071208">
    <property type="term" value="F:histone pre-mRNA DCP binding"/>
    <property type="evidence" value="ECO:0007669"/>
    <property type="project" value="TreeGrafter"/>
</dbReference>
<dbReference type="GO" id="GO:0071254">
    <property type="term" value="C:cytoplasmic U snRNP body"/>
    <property type="evidence" value="ECO:0007669"/>
    <property type="project" value="TreeGrafter"/>
</dbReference>
<dbReference type="AlphaFoldDB" id="A0AAV8WZZ3"/>
<reference evidence="1" key="1">
    <citation type="journal article" date="2023" name="Insect Mol. Biol.">
        <title>Genome sequencing provides insights into the evolution of gene families encoding plant cell wall-degrading enzymes in longhorned beetles.</title>
        <authorList>
            <person name="Shin N.R."/>
            <person name="Okamura Y."/>
            <person name="Kirsch R."/>
            <person name="Pauchet Y."/>
        </authorList>
    </citation>
    <scope>NUCLEOTIDE SEQUENCE</scope>
    <source>
        <strain evidence="1">RBIC_L_NR</strain>
    </source>
</reference>
<dbReference type="EMBL" id="JANEYF010004144">
    <property type="protein sequence ID" value="KAJ8932072.1"/>
    <property type="molecule type" value="Genomic_DNA"/>
</dbReference>
<gene>
    <name evidence="1" type="ORF">NQ314_014974</name>
</gene>
<dbReference type="SUPFAM" id="SSF50182">
    <property type="entry name" value="Sm-like ribonucleoproteins"/>
    <property type="match status" value="1"/>
</dbReference>
<accession>A0AAV8WZZ3</accession>
<dbReference type="InterPro" id="IPR052840">
    <property type="entry name" value="U7_snRNA_Sm-like"/>
</dbReference>
<sequence length="123" mass="13751">MAEGDSAETVHNSRSASKRDIFGYYNTLSGLVKGLEGKYTTIDLRNECCVTGKIIKVDGGMNVEMRDVIFYDSRGGEQLIEGQLTQLMAPSKAVKEKRTFKTLRAERYNKEIVQSVFVDKSST</sequence>
<dbReference type="Gene3D" id="2.30.30.100">
    <property type="match status" value="1"/>
</dbReference>
<comment type="caution">
    <text evidence="1">The sequence shown here is derived from an EMBL/GenBank/DDBJ whole genome shotgun (WGS) entry which is preliminary data.</text>
</comment>
<dbReference type="GO" id="GO:0071209">
    <property type="term" value="F:U7 snRNA binding"/>
    <property type="evidence" value="ECO:0007669"/>
    <property type="project" value="TreeGrafter"/>
</dbReference>
<evidence type="ECO:0008006" key="3">
    <source>
        <dbReference type="Google" id="ProtNLM"/>
    </source>
</evidence>
<dbReference type="GO" id="GO:0016604">
    <property type="term" value="C:nuclear body"/>
    <property type="evidence" value="ECO:0007669"/>
    <property type="project" value="TreeGrafter"/>
</dbReference>
<dbReference type="GO" id="GO:0006398">
    <property type="term" value="P:mRNA 3'-end processing by stem-loop binding and cleavage"/>
    <property type="evidence" value="ECO:0007669"/>
    <property type="project" value="TreeGrafter"/>
</dbReference>
<dbReference type="InterPro" id="IPR010920">
    <property type="entry name" value="LSM_dom_sf"/>
</dbReference>
<evidence type="ECO:0000313" key="2">
    <source>
        <dbReference type="Proteomes" id="UP001162156"/>
    </source>
</evidence>
<proteinExistence type="predicted"/>
<organism evidence="1 2">
    <name type="scientific">Rhamnusium bicolor</name>
    <dbReference type="NCBI Taxonomy" id="1586634"/>
    <lineage>
        <taxon>Eukaryota</taxon>
        <taxon>Metazoa</taxon>
        <taxon>Ecdysozoa</taxon>
        <taxon>Arthropoda</taxon>
        <taxon>Hexapoda</taxon>
        <taxon>Insecta</taxon>
        <taxon>Pterygota</taxon>
        <taxon>Neoptera</taxon>
        <taxon>Endopterygota</taxon>
        <taxon>Coleoptera</taxon>
        <taxon>Polyphaga</taxon>
        <taxon>Cucujiformia</taxon>
        <taxon>Chrysomeloidea</taxon>
        <taxon>Cerambycidae</taxon>
        <taxon>Lepturinae</taxon>
        <taxon>Rhagiini</taxon>
        <taxon>Rhamnusium</taxon>
    </lineage>
</organism>
<dbReference type="PANTHER" id="PTHR21196:SF1">
    <property type="entry name" value="U7 SNRNA-ASSOCIATED SM-LIKE PROTEIN LSM10"/>
    <property type="match status" value="1"/>
</dbReference>
<dbReference type="Proteomes" id="UP001162156">
    <property type="component" value="Unassembled WGS sequence"/>
</dbReference>
<name>A0AAV8WZZ3_9CUCU</name>
<dbReference type="PANTHER" id="PTHR21196">
    <property type="entry name" value="U7 SNRNA-ASSOCIATED SM-LIKE PROTEIN LSM10"/>
    <property type="match status" value="1"/>
</dbReference>
<keyword evidence="2" id="KW-1185">Reference proteome</keyword>